<keyword evidence="1" id="KW-0812">Transmembrane</keyword>
<dbReference type="Proteomes" id="UP001054945">
    <property type="component" value="Unassembled WGS sequence"/>
</dbReference>
<reference evidence="2 3" key="1">
    <citation type="submission" date="2021-06" db="EMBL/GenBank/DDBJ databases">
        <title>Caerostris extrusa draft genome.</title>
        <authorList>
            <person name="Kono N."/>
            <person name="Arakawa K."/>
        </authorList>
    </citation>
    <scope>NUCLEOTIDE SEQUENCE [LARGE SCALE GENOMIC DNA]</scope>
</reference>
<sequence length="103" mass="11792">MLSIYDQSIGVSEPLWNCQYITRALVFSLQYCLSPEHWCSSYGSQYITRAQESSLTLSIYHQIIDVRPTILSNISRELVFSLIFSNISHSIGVFMILSISLEH</sequence>
<feature type="transmembrane region" description="Helical" evidence="1">
    <location>
        <begin position="78"/>
        <end position="101"/>
    </location>
</feature>
<dbReference type="EMBL" id="BPLR01014782">
    <property type="protein sequence ID" value="GIY71303.1"/>
    <property type="molecule type" value="Genomic_DNA"/>
</dbReference>
<evidence type="ECO:0000313" key="2">
    <source>
        <dbReference type="EMBL" id="GIY71303.1"/>
    </source>
</evidence>
<evidence type="ECO:0000313" key="3">
    <source>
        <dbReference type="Proteomes" id="UP001054945"/>
    </source>
</evidence>
<organism evidence="2 3">
    <name type="scientific">Caerostris extrusa</name>
    <name type="common">Bark spider</name>
    <name type="synonym">Caerostris bankana</name>
    <dbReference type="NCBI Taxonomy" id="172846"/>
    <lineage>
        <taxon>Eukaryota</taxon>
        <taxon>Metazoa</taxon>
        <taxon>Ecdysozoa</taxon>
        <taxon>Arthropoda</taxon>
        <taxon>Chelicerata</taxon>
        <taxon>Arachnida</taxon>
        <taxon>Araneae</taxon>
        <taxon>Araneomorphae</taxon>
        <taxon>Entelegynae</taxon>
        <taxon>Araneoidea</taxon>
        <taxon>Araneidae</taxon>
        <taxon>Caerostris</taxon>
    </lineage>
</organism>
<proteinExistence type="predicted"/>
<gene>
    <name evidence="2" type="ORF">CEXT_587971</name>
</gene>
<name>A0AAV4VMF8_CAEEX</name>
<evidence type="ECO:0000256" key="1">
    <source>
        <dbReference type="SAM" id="Phobius"/>
    </source>
</evidence>
<keyword evidence="3" id="KW-1185">Reference proteome</keyword>
<accession>A0AAV4VMF8</accession>
<dbReference type="AlphaFoldDB" id="A0AAV4VMF8"/>
<protein>
    <submittedName>
        <fullName evidence="2">Uncharacterized protein</fullName>
    </submittedName>
</protein>
<comment type="caution">
    <text evidence="2">The sequence shown here is derived from an EMBL/GenBank/DDBJ whole genome shotgun (WGS) entry which is preliminary data.</text>
</comment>
<keyword evidence="1" id="KW-1133">Transmembrane helix</keyword>
<keyword evidence="1" id="KW-0472">Membrane</keyword>